<evidence type="ECO:0000256" key="3">
    <source>
        <dbReference type="ARBA" id="ARBA00022806"/>
    </source>
</evidence>
<dbReference type="GO" id="GO:0003677">
    <property type="term" value="F:DNA binding"/>
    <property type="evidence" value="ECO:0007669"/>
    <property type="project" value="InterPro"/>
</dbReference>
<name>A0A6C0I860_9ZZZZ</name>
<keyword evidence="4" id="KW-0067">ATP-binding</keyword>
<feature type="domain" description="Helicase ATP-binding" evidence="5">
    <location>
        <begin position="114"/>
        <end position="263"/>
    </location>
</feature>
<dbReference type="GO" id="GO:0005524">
    <property type="term" value="F:ATP binding"/>
    <property type="evidence" value="ECO:0007669"/>
    <property type="project" value="UniProtKB-KW"/>
</dbReference>
<dbReference type="InterPro" id="IPR001650">
    <property type="entry name" value="Helicase_C-like"/>
</dbReference>
<reference evidence="6" key="1">
    <citation type="journal article" date="2020" name="Nature">
        <title>Giant virus diversity and host interactions through global metagenomics.</title>
        <authorList>
            <person name="Schulz F."/>
            <person name="Roux S."/>
            <person name="Paez-Espino D."/>
            <person name="Jungbluth S."/>
            <person name="Walsh D.A."/>
            <person name="Denef V.J."/>
            <person name="McMahon K.D."/>
            <person name="Konstantinidis K.T."/>
            <person name="Eloe-Fadrosh E.A."/>
            <person name="Kyrpides N.C."/>
            <person name="Woyke T."/>
        </authorList>
    </citation>
    <scope>NUCLEOTIDE SEQUENCE</scope>
    <source>
        <strain evidence="6">GVMAG-M-3300023184-53</strain>
    </source>
</reference>
<keyword evidence="2" id="KW-0378">Hydrolase</keyword>
<protein>
    <recommendedName>
        <fullName evidence="5">Helicase ATP-binding domain-containing protein</fullName>
    </recommendedName>
</protein>
<proteinExistence type="predicted"/>
<dbReference type="Gene3D" id="3.40.50.300">
    <property type="entry name" value="P-loop containing nucleotide triphosphate hydrolases"/>
    <property type="match status" value="2"/>
</dbReference>
<dbReference type="PANTHER" id="PTHR11274">
    <property type="entry name" value="RAD25/XP-B DNA REPAIR HELICASE"/>
    <property type="match status" value="1"/>
</dbReference>
<organism evidence="6">
    <name type="scientific">viral metagenome</name>
    <dbReference type="NCBI Taxonomy" id="1070528"/>
    <lineage>
        <taxon>unclassified sequences</taxon>
        <taxon>metagenomes</taxon>
        <taxon>organismal metagenomes</taxon>
    </lineage>
</organism>
<dbReference type="SMART" id="SM00487">
    <property type="entry name" value="DEXDc"/>
    <property type="match status" value="1"/>
</dbReference>
<dbReference type="InterPro" id="IPR006935">
    <property type="entry name" value="Helicase/UvrB_N"/>
</dbReference>
<dbReference type="SMART" id="SM00490">
    <property type="entry name" value="HELICc"/>
    <property type="match status" value="1"/>
</dbReference>
<dbReference type="InterPro" id="IPR050615">
    <property type="entry name" value="ATP-dep_DNA_Helicase"/>
</dbReference>
<keyword evidence="3" id="KW-0347">Helicase</keyword>
<dbReference type="EMBL" id="MN740137">
    <property type="protein sequence ID" value="QHT89218.1"/>
    <property type="molecule type" value="Genomic_DNA"/>
</dbReference>
<dbReference type="GO" id="GO:0016787">
    <property type="term" value="F:hydrolase activity"/>
    <property type="evidence" value="ECO:0007669"/>
    <property type="project" value="UniProtKB-KW"/>
</dbReference>
<dbReference type="GO" id="GO:0004386">
    <property type="term" value="F:helicase activity"/>
    <property type="evidence" value="ECO:0007669"/>
    <property type="project" value="UniProtKB-KW"/>
</dbReference>
<evidence type="ECO:0000313" key="6">
    <source>
        <dbReference type="EMBL" id="QHT89218.1"/>
    </source>
</evidence>
<keyword evidence="1" id="KW-0547">Nucleotide-binding</keyword>
<dbReference type="InterPro" id="IPR014001">
    <property type="entry name" value="Helicase_ATP-bd"/>
</dbReference>
<sequence length="448" mass="51638">MNKLHKVIMVLITMDTEISFLGYTIPLKTLPPHFLQNIRSELYVKPIDNPNFQTSIDPYPVFRISKTKVYLPRYYAIEQYGQPLRNTLNDSSDISLEFNGTLRYIQEQSVTETLKIYSQYGGGVVSLDTGLGKTVVALKLISLVKKKTIILVHAEFLLEQWVSRIKTFLPTARIGIIKQDLCEWESVDICVGMIQSIIRRNYPVECFKSFNHLVIDETHHICSKTFSSIFYKIQTKYMLGLSATPERKDGLSKVLYWFLGPQIVNIKRNTDKPCIEFVFTDVTDYEEKYNRIGKINNPIMITDLTNNLKRNTLIIENILEYLKDQRKILVLSDRRGHCEYLNSELKKRGISTGLYLGGMKTETREESVNCSVIIGTYQASGEGFDVPELDTVILATPKSDIQQAVGRILRQKNPNEPLVIDIVDSFSIFKGQYFKRKKFYKNSEFKIK</sequence>
<dbReference type="Pfam" id="PF04851">
    <property type="entry name" value="ResIII"/>
    <property type="match status" value="1"/>
</dbReference>
<evidence type="ECO:0000256" key="4">
    <source>
        <dbReference type="ARBA" id="ARBA00022840"/>
    </source>
</evidence>
<dbReference type="InterPro" id="IPR027417">
    <property type="entry name" value="P-loop_NTPase"/>
</dbReference>
<evidence type="ECO:0000259" key="5">
    <source>
        <dbReference type="PROSITE" id="PS51192"/>
    </source>
</evidence>
<dbReference type="PANTHER" id="PTHR11274:SF0">
    <property type="entry name" value="GENERAL TRANSCRIPTION AND DNA REPAIR FACTOR IIH HELICASE SUBUNIT XPB"/>
    <property type="match status" value="1"/>
</dbReference>
<accession>A0A6C0I860</accession>
<dbReference type="CDD" id="cd17926">
    <property type="entry name" value="DEXHc_RE"/>
    <property type="match status" value="1"/>
</dbReference>
<dbReference type="Pfam" id="PF00271">
    <property type="entry name" value="Helicase_C"/>
    <property type="match status" value="1"/>
</dbReference>
<dbReference type="AlphaFoldDB" id="A0A6C0I860"/>
<evidence type="ECO:0000256" key="2">
    <source>
        <dbReference type="ARBA" id="ARBA00022801"/>
    </source>
</evidence>
<evidence type="ECO:0000256" key="1">
    <source>
        <dbReference type="ARBA" id="ARBA00022741"/>
    </source>
</evidence>
<dbReference type="SUPFAM" id="SSF52540">
    <property type="entry name" value="P-loop containing nucleoside triphosphate hydrolases"/>
    <property type="match status" value="1"/>
</dbReference>
<dbReference type="PROSITE" id="PS51192">
    <property type="entry name" value="HELICASE_ATP_BIND_1"/>
    <property type="match status" value="1"/>
</dbReference>